<keyword evidence="3" id="KW-1185">Reference proteome</keyword>
<evidence type="ECO:0000313" key="1">
    <source>
        <dbReference type="EMBL" id="MBD3906834.1"/>
    </source>
</evidence>
<proteinExistence type="predicted"/>
<dbReference type="RefSeq" id="WP_191181209.1">
    <property type="nucleotide sequence ID" value="NZ_JACXXP010000042.1"/>
</dbReference>
<dbReference type="Proteomes" id="UP000603715">
    <property type="component" value="Unassembled WGS sequence"/>
</dbReference>
<reference evidence="1" key="3">
    <citation type="submission" date="2024-05" db="EMBL/GenBank/DDBJ databases">
        <title>Description of novel Chryseobacterium sp. strain C-2.</title>
        <authorList>
            <person name="Saticioglu I.B."/>
        </authorList>
    </citation>
    <scope>NUCLEOTIDE SEQUENCE</scope>
    <source>
        <strain evidence="1">C-2</strain>
    </source>
</reference>
<dbReference type="Proteomes" id="UP001107960">
    <property type="component" value="Unassembled WGS sequence"/>
</dbReference>
<organism evidence="2 4">
    <name type="scientific">Chryseobacterium muglaense</name>
    <dbReference type="NCBI Taxonomy" id="2893752"/>
    <lineage>
        <taxon>Bacteria</taxon>
        <taxon>Pseudomonadati</taxon>
        <taxon>Bacteroidota</taxon>
        <taxon>Flavobacteriia</taxon>
        <taxon>Flavobacteriales</taxon>
        <taxon>Weeksellaceae</taxon>
        <taxon>Chryseobacterium group</taxon>
        <taxon>Chryseobacterium</taxon>
    </lineage>
</organism>
<reference evidence="2" key="1">
    <citation type="submission" date="2021-11" db="EMBL/GenBank/DDBJ databases">
        <title>Description of novel Chryseobacterium species.</title>
        <authorList>
            <person name="Saticioglu I.B."/>
            <person name="Ay H."/>
            <person name="Altun S."/>
            <person name="Duman M."/>
        </authorList>
    </citation>
    <scope>NUCLEOTIDE SEQUENCE</scope>
    <source>
        <strain evidence="2">C-39</strain>
    </source>
</reference>
<protein>
    <submittedName>
        <fullName evidence="2">Uncharacterized protein</fullName>
    </submittedName>
</protein>
<evidence type="ECO:0000313" key="4">
    <source>
        <dbReference type="Proteomes" id="UP001107960"/>
    </source>
</evidence>
<reference evidence="3" key="2">
    <citation type="submission" date="2023-07" db="EMBL/GenBank/DDBJ databases">
        <title>Description of novel Chryseobacterium sp. strain C-2.</title>
        <authorList>
            <person name="Saticioglu I.B."/>
        </authorList>
    </citation>
    <scope>NUCLEOTIDE SEQUENCE [LARGE SCALE GENOMIC DNA]</scope>
    <source>
        <strain evidence="3">C-2</strain>
    </source>
</reference>
<dbReference type="EMBL" id="JAJJML010000001">
    <property type="protein sequence ID" value="MCC9034486.1"/>
    <property type="molecule type" value="Genomic_DNA"/>
</dbReference>
<dbReference type="AlphaFoldDB" id="A0A9Q3UVZ7"/>
<dbReference type="EMBL" id="JACXXP010000042">
    <property type="protein sequence ID" value="MBD3906834.1"/>
    <property type="molecule type" value="Genomic_DNA"/>
</dbReference>
<gene>
    <name evidence="1" type="ORF">IEW27_19810</name>
    <name evidence="2" type="ORF">LNP80_09535</name>
</gene>
<sequence length="193" mass="22510">MKIETIEGFTTEGVLIIANITKCKEYYNNNEFNYNYPNGLAELLTKGIIHIITTDEDVELVDFTFDKEDIDLDTWKHQESYNYLNVEIEDEIRAISHASFTQMCDNHKGDFEAQINNSINIRNILNPNKPIDKEKMLEYDFPLLAIPSGYWKVNVYTSTEENVSNCAEFLFHLEKMDIVDIDKITLQPIEYYG</sequence>
<comment type="caution">
    <text evidence="2">The sequence shown here is derived from an EMBL/GenBank/DDBJ whole genome shotgun (WGS) entry which is preliminary data.</text>
</comment>
<accession>A0A9Q3UVZ7</accession>
<name>A0A9Q3UVZ7_9FLAO</name>
<evidence type="ECO:0000313" key="3">
    <source>
        <dbReference type="Proteomes" id="UP000603715"/>
    </source>
</evidence>
<evidence type="ECO:0000313" key="2">
    <source>
        <dbReference type="EMBL" id="MCC9034486.1"/>
    </source>
</evidence>